<feature type="non-terminal residue" evidence="5">
    <location>
        <position position="210"/>
    </location>
</feature>
<dbReference type="InterPro" id="IPR044068">
    <property type="entry name" value="CB"/>
</dbReference>
<proteinExistence type="predicted"/>
<organism evidence="5">
    <name type="scientific">marine sediment metagenome</name>
    <dbReference type="NCBI Taxonomy" id="412755"/>
    <lineage>
        <taxon>unclassified sequences</taxon>
        <taxon>metagenomes</taxon>
        <taxon>ecological metagenomes</taxon>
    </lineage>
</organism>
<feature type="domain" description="Core-binding (CB)" evidence="4">
    <location>
        <begin position="1"/>
        <end position="38"/>
    </location>
</feature>
<feature type="domain" description="Tyr recombinase" evidence="3">
    <location>
        <begin position="59"/>
        <end position="210"/>
    </location>
</feature>
<sequence>ELPLEPEQIEAYLNSFNHEKTSAQYKFSVLRAFYLWLSRRNLITVNPIKMVEKPGGQADEVLPLNEEQIRLLHGRPKTDREQGYVGLMLDHGFRLSEVLRLDVGDIHEDRIWVHGKERKEWFPLLSEVRGWLLKLADGRAPNEPLFRGRQGRLSDSKIQSDIKRLLQRAGINSIRQSPHTLRHTFSTMAYLAGCDWDAVELLLRQKEKRR</sequence>
<dbReference type="Pfam" id="PF00589">
    <property type="entry name" value="Phage_integrase"/>
    <property type="match status" value="1"/>
</dbReference>
<dbReference type="PANTHER" id="PTHR30349:SF41">
    <property type="entry name" value="INTEGRASE_RECOMBINASE PROTEIN MJ0367-RELATED"/>
    <property type="match status" value="1"/>
</dbReference>
<accession>X1L7K9</accession>
<dbReference type="GO" id="GO:0006310">
    <property type="term" value="P:DNA recombination"/>
    <property type="evidence" value="ECO:0007669"/>
    <property type="project" value="UniProtKB-KW"/>
</dbReference>
<evidence type="ECO:0000259" key="3">
    <source>
        <dbReference type="PROSITE" id="PS51898"/>
    </source>
</evidence>
<evidence type="ECO:0000256" key="1">
    <source>
        <dbReference type="ARBA" id="ARBA00023125"/>
    </source>
</evidence>
<gene>
    <name evidence="5" type="ORF">S06H3_11341</name>
</gene>
<dbReference type="GO" id="GO:0003677">
    <property type="term" value="F:DNA binding"/>
    <property type="evidence" value="ECO:0007669"/>
    <property type="project" value="UniProtKB-KW"/>
</dbReference>
<comment type="caution">
    <text evidence="5">The sequence shown here is derived from an EMBL/GenBank/DDBJ whole genome shotgun (WGS) entry which is preliminary data.</text>
</comment>
<name>X1L7K9_9ZZZZ</name>
<protein>
    <recommendedName>
        <fullName evidence="6">Tyr recombinase domain-containing protein</fullName>
    </recommendedName>
</protein>
<feature type="non-terminal residue" evidence="5">
    <location>
        <position position="1"/>
    </location>
</feature>
<dbReference type="PANTHER" id="PTHR30349">
    <property type="entry name" value="PHAGE INTEGRASE-RELATED"/>
    <property type="match status" value="1"/>
</dbReference>
<keyword evidence="2" id="KW-0233">DNA recombination</keyword>
<dbReference type="PROSITE" id="PS51898">
    <property type="entry name" value="TYR_RECOMBINASE"/>
    <property type="match status" value="1"/>
</dbReference>
<evidence type="ECO:0000256" key="2">
    <source>
        <dbReference type="ARBA" id="ARBA00023172"/>
    </source>
</evidence>
<dbReference type="InterPro" id="IPR011010">
    <property type="entry name" value="DNA_brk_join_enz"/>
</dbReference>
<dbReference type="SUPFAM" id="SSF56349">
    <property type="entry name" value="DNA breaking-rejoining enzymes"/>
    <property type="match status" value="1"/>
</dbReference>
<evidence type="ECO:0000259" key="4">
    <source>
        <dbReference type="PROSITE" id="PS51900"/>
    </source>
</evidence>
<dbReference type="EMBL" id="BARV01005466">
    <property type="protein sequence ID" value="GAI15322.1"/>
    <property type="molecule type" value="Genomic_DNA"/>
</dbReference>
<dbReference type="InterPro" id="IPR050090">
    <property type="entry name" value="Tyrosine_recombinase_XerCD"/>
</dbReference>
<evidence type="ECO:0008006" key="6">
    <source>
        <dbReference type="Google" id="ProtNLM"/>
    </source>
</evidence>
<dbReference type="GO" id="GO:0015074">
    <property type="term" value="P:DNA integration"/>
    <property type="evidence" value="ECO:0007669"/>
    <property type="project" value="InterPro"/>
</dbReference>
<reference evidence="5" key="1">
    <citation type="journal article" date="2014" name="Front. Microbiol.">
        <title>High frequency of phylogenetically diverse reductive dehalogenase-homologous genes in deep subseafloor sedimentary metagenomes.</title>
        <authorList>
            <person name="Kawai M."/>
            <person name="Futagami T."/>
            <person name="Toyoda A."/>
            <person name="Takaki Y."/>
            <person name="Nishi S."/>
            <person name="Hori S."/>
            <person name="Arai W."/>
            <person name="Tsubouchi T."/>
            <person name="Morono Y."/>
            <person name="Uchiyama I."/>
            <person name="Ito T."/>
            <person name="Fujiyama A."/>
            <person name="Inagaki F."/>
            <person name="Takami H."/>
        </authorList>
    </citation>
    <scope>NUCLEOTIDE SEQUENCE</scope>
    <source>
        <strain evidence="5">Expedition CK06-06</strain>
    </source>
</reference>
<dbReference type="AlphaFoldDB" id="X1L7K9"/>
<evidence type="ECO:0000313" key="5">
    <source>
        <dbReference type="EMBL" id="GAI15322.1"/>
    </source>
</evidence>
<keyword evidence="1" id="KW-0238">DNA-binding</keyword>
<dbReference type="PROSITE" id="PS51900">
    <property type="entry name" value="CB"/>
    <property type="match status" value="1"/>
</dbReference>
<dbReference type="InterPro" id="IPR002104">
    <property type="entry name" value="Integrase_catalytic"/>
</dbReference>
<dbReference type="InterPro" id="IPR013762">
    <property type="entry name" value="Integrase-like_cat_sf"/>
</dbReference>
<dbReference type="Gene3D" id="1.10.443.10">
    <property type="entry name" value="Intergrase catalytic core"/>
    <property type="match status" value="1"/>
</dbReference>